<accession>A0A1P8KPE9</accession>
<dbReference type="InterPro" id="IPR037522">
    <property type="entry name" value="HD_GYP_dom"/>
</dbReference>
<protein>
    <recommendedName>
        <fullName evidence="1">HD-GYP domain-containing protein</fullName>
    </recommendedName>
</protein>
<keyword evidence="3" id="KW-1185">Reference proteome</keyword>
<dbReference type="CDD" id="cd00077">
    <property type="entry name" value="HDc"/>
    <property type="match status" value="1"/>
</dbReference>
<gene>
    <name evidence="2" type="ORF">LPB137_11470</name>
</gene>
<feature type="domain" description="HD-GYP" evidence="1">
    <location>
        <begin position="186"/>
        <end position="387"/>
    </location>
</feature>
<organism evidence="2 3">
    <name type="scientific">Poseidonibacter parvus</name>
    <dbReference type="NCBI Taxonomy" id="1850254"/>
    <lineage>
        <taxon>Bacteria</taxon>
        <taxon>Pseudomonadati</taxon>
        <taxon>Campylobacterota</taxon>
        <taxon>Epsilonproteobacteria</taxon>
        <taxon>Campylobacterales</taxon>
        <taxon>Arcobacteraceae</taxon>
        <taxon>Poseidonibacter</taxon>
    </lineage>
</organism>
<dbReference type="PROSITE" id="PS51832">
    <property type="entry name" value="HD_GYP"/>
    <property type="match status" value="1"/>
</dbReference>
<dbReference type="Gene3D" id="1.10.3210.10">
    <property type="entry name" value="Hypothetical protein af1432"/>
    <property type="match status" value="2"/>
</dbReference>
<name>A0A1P8KPE9_9BACT</name>
<reference evidence="2 3" key="1">
    <citation type="submission" date="2017-01" db="EMBL/GenBank/DDBJ databases">
        <title>Genome sequencing of Arcobacter sp. LPB0137.</title>
        <authorList>
            <person name="Lee G.-W."/>
            <person name="Yi H."/>
        </authorList>
    </citation>
    <scope>NUCLEOTIDE SEQUENCE [LARGE SCALE GENOMIC DNA]</scope>
    <source>
        <strain evidence="2 3">LPB0137</strain>
    </source>
</reference>
<dbReference type="Pfam" id="PF13487">
    <property type="entry name" value="HD_5"/>
    <property type="match status" value="1"/>
</dbReference>
<dbReference type="PANTHER" id="PTHR43155">
    <property type="entry name" value="CYCLIC DI-GMP PHOSPHODIESTERASE PA4108-RELATED"/>
    <property type="match status" value="1"/>
</dbReference>
<dbReference type="SUPFAM" id="SSF109604">
    <property type="entry name" value="HD-domain/PDEase-like"/>
    <property type="match status" value="2"/>
</dbReference>
<evidence type="ECO:0000313" key="2">
    <source>
        <dbReference type="EMBL" id="APW66427.1"/>
    </source>
</evidence>
<dbReference type="Proteomes" id="UP000186074">
    <property type="component" value="Chromosome"/>
</dbReference>
<dbReference type="AlphaFoldDB" id="A0A1P8KPE9"/>
<sequence>MDKKKQLAFNLNNFLLSTSHLLDNIELQHNNTSQNHSKRVAFLSLKMGQRLGFNPEEMFDLCAYSLCHDIALNEQKIKNKDYYELSEEKIKDFPFLSKKSNILKYQGEKFDGSGIYELKENAIPLFSQILFFTQFIDEKYDFSNKSIENRNEIITFVKNNSNILFDEKIVNLFIEISSSIDFWIDIQNENDIVYFIFNNLHDFTTALDFEEVLNITQSFCNIVDNKSKIVKNSEKMCDFYEFDHKDKYIFMITASLCNIGKLLIPTSILEKDENLSIYEYEEIKSYPYFNKKILTNIMGFNDMALCSSKVQECLDSSGYPFKLGAKDLSFKDRLLSTLNKYSSLCSNKNYRSIHTHNEAILILKDEANNKKLDISIIEDIDKIFLNI</sequence>
<dbReference type="EMBL" id="CP019070">
    <property type="protein sequence ID" value="APW66427.1"/>
    <property type="molecule type" value="Genomic_DNA"/>
</dbReference>
<dbReference type="KEGG" id="alp:LPB137_11470"/>
<dbReference type="InterPro" id="IPR003607">
    <property type="entry name" value="HD/PDEase_dom"/>
</dbReference>
<dbReference type="RefSeq" id="WP_076088193.1">
    <property type="nucleotide sequence ID" value="NZ_CP019070.1"/>
</dbReference>
<dbReference type="PANTHER" id="PTHR43155:SF2">
    <property type="entry name" value="CYCLIC DI-GMP PHOSPHODIESTERASE PA4108"/>
    <property type="match status" value="1"/>
</dbReference>
<dbReference type="STRING" id="1850254.LPB137_11470"/>
<evidence type="ECO:0000259" key="1">
    <source>
        <dbReference type="PROSITE" id="PS51832"/>
    </source>
</evidence>
<dbReference type="OrthoDB" id="9804747at2"/>
<evidence type="ECO:0000313" key="3">
    <source>
        <dbReference type="Proteomes" id="UP000186074"/>
    </source>
</evidence>
<proteinExistence type="predicted"/>